<dbReference type="Pfam" id="PF09722">
    <property type="entry name" value="Xre_MbcA_ParS_C"/>
    <property type="match status" value="1"/>
</dbReference>
<accession>A0A2W7J737</accession>
<dbReference type="OrthoDB" id="5918037at2"/>
<comment type="caution">
    <text evidence="3">The sequence shown here is derived from an EMBL/GenBank/DDBJ whole genome shotgun (WGS) entry which is preliminary data.</text>
</comment>
<evidence type="ECO:0000259" key="1">
    <source>
        <dbReference type="Pfam" id="PF09722"/>
    </source>
</evidence>
<proteinExistence type="predicted"/>
<dbReference type="Proteomes" id="UP000249688">
    <property type="component" value="Unassembled WGS sequence"/>
</dbReference>
<reference evidence="3 4" key="1">
    <citation type="submission" date="2018-06" db="EMBL/GenBank/DDBJ databases">
        <title>Genomic Encyclopedia of Archaeal and Bacterial Type Strains, Phase II (KMG-II): from individual species to whole genera.</title>
        <authorList>
            <person name="Goeker M."/>
        </authorList>
    </citation>
    <scope>NUCLEOTIDE SEQUENCE [LARGE SCALE GENOMIC DNA]</scope>
    <source>
        <strain evidence="3 4">DSM 24525</strain>
    </source>
</reference>
<keyword evidence="4" id="KW-1185">Reference proteome</keyword>
<dbReference type="GO" id="GO:0003677">
    <property type="term" value="F:DNA binding"/>
    <property type="evidence" value="ECO:0007669"/>
    <property type="project" value="InterPro"/>
</dbReference>
<organism evidence="3 4">
    <name type="scientific">Humitalea rosea</name>
    <dbReference type="NCBI Taxonomy" id="990373"/>
    <lineage>
        <taxon>Bacteria</taxon>
        <taxon>Pseudomonadati</taxon>
        <taxon>Pseudomonadota</taxon>
        <taxon>Alphaproteobacteria</taxon>
        <taxon>Acetobacterales</taxon>
        <taxon>Roseomonadaceae</taxon>
        <taxon>Humitalea</taxon>
    </lineage>
</organism>
<name>A0A2W7J737_9PROT</name>
<dbReference type="AlphaFoldDB" id="A0A2W7J737"/>
<feature type="domain" description="Antitoxin Xre-like helix-turn-helix" evidence="2">
    <location>
        <begin position="16"/>
        <end position="74"/>
    </location>
</feature>
<gene>
    <name evidence="3" type="ORF">C8P66_107144</name>
</gene>
<evidence type="ECO:0000313" key="3">
    <source>
        <dbReference type="EMBL" id="PZW47106.1"/>
    </source>
</evidence>
<dbReference type="InterPro" id="IPR024467">
    <property type="entry name" value="Xre/MbcA/ParS-like_toxin-bd"/>
</dbReference>
<dbReference type="InterPro" id="IPR046847">
    <property type="entry name" value="Xre-like_HTH"/>
</dbReference>
<sequence length="131" mass="14221">MHIDDMHIAMNAVFPIDAIRQGLPAEAADAPIAAGRLTAAELDRLAIPRKTLAHRRALGRLTPEQSDRLVRILRVIDFTEQTFADPARAHAWLRRPTTALGGEAPLDLLDTDPGARQVESLLGRIAHGIAA</sequence>
<dbReference type="InterPro" id="IPR011979">
    <property type="entry name" value="Antitox_Xre"/>
</dbReference>
<dbReference type="Pfam" id="PF20432">
    <property type="entry name" value="Xre-like-HTH"/>
    <property type="match status" value="1"/>
</dbReference>
<dbReference type="NCBIfam" id="TIGR02293">
    <property type="entry name" value="TAS_TIGR02293"/>
    <property type="match status" value="1"/>
</dbReference>
<protein>
    <submittedName>
        <fullName evidence="3">Putative toxin-antitoxin system antitoxin component (TIGR02293 family)</fullName>
    </submittedName>
</protein>
<evidence type="ECO:0000313" key="4">
    <source>
        <dbReference type="Proteomes" id="UP000249688"/>
    </source>
</evidence>
<feature type="domain" description="Antitoxin Xre/MbcA/ParS-like toxin-binding" evidence="1">
    <location>
        <begin position="80"/>
        <end position="128"/>
    </location>
</feature>
<evidence type="ECO:0000259" key="2">
    <source>
        <dbReference type="Pfam" id="PF20432"/>
    </source>
</evidence>
<dbReference type="EMBL" id="QKYU01000007">
    <property type="protein sequence ID" value="PZW47106.1"/>
    <property type="molecule type" value="Genomic_DNA"/>
</dbReference>